<dbReference type="PANTHER" id="PTHR33445:SF1">
    <property type="entry name" value="ATP SYNTHASE SUBUNIT B"/>
    <property type="match status" value="1"/>
</dbReference>
<comment type="caution">
    <text evidence="16">The sequence shown here is derived from an EMBL/GenBank/DDBJ whole genome shotgun (WGS) entry which is preliminary data.</text>
</comment>
<keyword evidence="10 13" id="KW-0066">ATP synthesis</keyword>
<evidence type="ECO:0000256" key="6">
    <source>
        <dbReference type="ARBA" id="ARBA00022781"/>
    </source>
</evidence>
<organism evidence="16 17">
    <name type="scientific">Candidatus Portnoybacteria bacterium CG10_big_fil_rev_8_21_14_0_10_36_7</name>
    <dbReference type="NCBI Taxonomy" id="1974812"/>
    <lineage>
        <taxon>Bacteria</taxon>
        <taxon>Candidatus Portnoyibacteriota</taxon>
    </lineage>
</organism>
<evidence type="ECO:0000256" key="5">
    <source>
        <dbReference type="ARBA" id="ARBA00022692"/>
    </source>
</evidence>
<dbReference type="AlphaFoldDB" id="A0A2M8KE70"/>
<dbReference type="PANTHER" id="PTHR33445">
    <property type="entry name" value="ATP SYNTHASE SUBUNIT B', CHLOROPLASTIC"/>
    <property type="match status" value="1"/>
</dbReference>
<dbReference type="EMBL" id="PFDW01000042">
    <property type="protein sequence ID" value="PJE58217.1"/>
    <property type="molecule type" value="Genomic_DNA"/>
</dbReference>
<evidence type="ECO:0000256" key="13">
    <source>
        <dbReference type="HAMAP-Rule" id="MF_01398"/>
    </source>
</evidence>
<evidence type="ECO:0000256" key="11">
    <source>
        <dbReference type="ARBA" id="ARBA00025198"/>
    </source>
</evidence>
<evidence type="ECO:0000256" key="15">
    <source>
        <dbReference type="SAM" id="Coils"/>
    </source>
</evidence>
<dbReference type="InterPro" id="IPR028987">
    <property type="entry name" value="ATP_synth_B-like_membr_sf"/>
</dbReference>
<comment type="subcellular location">
    <subcellularLocation>
        <location evidence="13">Cell membrane</location>
        <topology evidence="13">Single-pass membrane protein</topology>
    </subcellularLocation>
    <subcellularLocation>
        <location evidence="12">Endomembrane system</location>
        <topology evidence="12">Single-pass membrane protein</topology>
    </subcellularLocation>
</comment>
<keyword evidence="5 13" id="KW-0812">Transmembrane</keyword>
<feature type="coiled-coil region" evidence="15">
    <location>
        <begin position="92"/>
        <end position="130"/>
    </location>
</feature>
<dbReference type="GO" id="GO:0045259">
    <property type="term" value="C:proton-transporting ATP synthase complex"/>
    <property type="evidence" value="ECO:0007669"/>
    <property type="project" value="UniProtKB-KW"/>
</dbReference>
<dbReference type="Gene3D" id="6.10.250.1580">
    <property type="match status" value="1"/>
</dbReference>
<keyword evidence="7 13" id="KW-1133">Transmembrane helix</keyword>
<evidence type="ECO:0000256" key="9">
    <source>
        <dbReference type="ARBA" id="ARBA00023136"/>
    </source>
</evidence>
<evidence type="ECO:0000313" key="17">
    <source>
        <dbReference type="Proteomes" id="UP000231450"/>
    </source>
</evidence>
<dbReference type="GO" id="GO:0012505">
    <property type="term" value="C:endomembrane system"/>
    <property type="evidence" value="ECO:0007669"/>
    <property type="project" value="UniProtKB-SubCell"/>
</dbReference>
<keyword evidence="15" id="KW-0175">Coiled coil</keyword>
<gene>
    <name evidence="13 16" type="primary">atpF</name>
    <name evidence="16" type="ORF">COU81_01815</name>
</gene>
<evidence type="ECO:0000313" key="16">
    <source>
        <dbReference type="EMBL" id="PJE58217.1"/>
    </source>
</evidence>
<evidence type="ECO:0000256" key="4">
    <source>
        <dbReference type="ARBA" id="ARBA00022547"/>
    </source>
</evidence>
<dbReference type="InterPro" id="IPR002146">
    <property type="entry name" value="ATP_synth_b/b'su_bac/chlpt"/>
</dbReference>
<evidence type="ECO:0000256" key="3">
    <source>
        <dbReference type="ARBA" id="ARBA00022475"/>
    </source>
</evidence>
<dbReference type="CDD" id="cd06503">
    <property type="entry name" value="ATP-synt_Fo_b"/>
    <property type="match status" value="1"/>
</dbReference>
<evidence type="ECO:0000256" key="2">
    <source>
        <dbReference type="ARBA" id="ARBA00022448"/>
    </source>
</evidence>
<keyword evidence="3 13" id="KW-1003">Cell membrane</keyword>
<evidence type="ECO:0000256" key="12">
    <source>
        <dbReference type="ARBA" id="ARBA00037847"/>
    </source>
</evidence>
<protein>
    <recommendedName>
        <fullName evidence="13">ATP synthase subunit b</fullName>
    </recommendedName>
    <alternativeName>
        <fullName evidence="13">ATP synthase F(0) sector subunit b</fullName>
    </alternativeName>
    <alternativeName>
        <fullName evidence="13">ATPase subunit I</fullName>
    </alternativeName>
    <alternativeName>
        <fullName evidence="13">F-type ATPase subunit b</fullName>
        <shortName evidence="13">F-ATPase subunit b</shortName>
    </alternativeName>
</protein>
<comment type="function">
    <text evidence="11 13">F(1)F(0) ATP synthase produces ATP from ADP in the presence of a proton or sodium gradient. F-type ATPases consist of two structural domains, F(1) containing the extramembraneous catalytic core and F(0) containing the membrane proton channel, linked together by a central stalk and a peripheral stalk. During catalysis, ATP synthesis in the catalytic domain of F(1) is coupled via a rotary mechanism of the central stalk subunits to proton translocation.</text>
</comment>
<name>A0A2M8KE70_9BACT</name>
<evidence type="ECO:0000256" key="10">
    <source>
        <dbReference type="ARBA" id="ARBA00023310"/>
    </source>
</evidence>
<keyword evidence="9 13" id="KW-0472">Membrane</keyword>
<evidence type="ECO:0000256" key="1">
    <source>
        <dbReference type="ARBA" id="ARBA00005513"/>
    </source>
</evidence>
<reference evidence="17" key="1">
    <citation type="submission" date="2017-09" db="EMBL/GenBank/DDBJ databases">
        <title>Depth-based differentiation of microbial function through sediment-hosted aquifers and enrichment of novel symbionts in the deep terrestrial subsurface.</title>
        <authorList>
            <person name="Probst A.J."/>
            <person name="Ladd B."/>
            <person name="Jarett J.K."/>
            <person name="Geller-Mcgrath D.E."/>
            <person name="Sieber C.M.K."/>
            <person name="Emerson J.B."/>
            <person name="Anantharaman K."/>
            <person name="Thomas B.C."/>
            <person name="Malmstrom R."/>
            <person name="Stieglmeier M."/>
            <person name="Klingl A."/>
            <person name="Woyke T."/>
            <person name="Ryan C.M."/>
            <person name="Banfield J.F."/>
        </authorList>
    </citation>
    <scope>NUCLEOTIDE SEQUENCE [LARGE SCALE GENOMIC DNA]</scope>
</reference>
<comment type="similarity">
    <text evidence="1 13 14">Belongs to the ATPase B chain family.</text>
</comment>
<evidence type="ECO:0000256" key="14">
    <source>
        <dbReference type="RuleBase" id="RU003848"/>
    </source>
</evidence>
<dbReference type="Pfam" id="PF00430">
    <property type="entry name" value="ATP-synt_B"/>
    <property type="match status" value="1"/>
</dbReference>
<dbReference type="Proteomes" id="UP000231450">
    <property type="component" value="Unassembled WGS sequence"/>
</dbReference>
<sequence length="162" mass="18530">MNELLATFNIDIKLLIAQLVNFTIVLLVLYKFAYKPILKILNDRTEKIEQGLKDAKNAKIKMTDVVEKEKEILSHAKIEAQKIISDAEDTVTKNHEEQKIKAKQEISKIIQEAKNQIAVEKEQIITEAKKEVAEIAVLIAEKILDERIDGQKDQKIISKLIK</sequence>
<accession>A0A2M8KE70</accession>
<keyword evidence="2 13" id="KW-0813">Transport</keyword>
<comment type="function">
    <text evidence="13">Component of the F(0) channel, it forms part of the peripheral stalk, linking F(1) to F(0).</text>
</comment>
<feature type="transmembrane region" description="Helical" evidence="13">
    <location>
        <begin position="12"/>
        <end position="34"/>
    </location>
</feature>
<proteinExistence type="inferred from homology"/>
<evidence type="ECO:0000256" key="8">
    <source>
        <dbReference type="ARBA" id="ARBA00023065"/>
    </source>
</evidence>
<dbReference type="GO" id="GO:0046933">
    <property type="term" value="F:proton-transporting ATP synthase activity, rotational mechanism"/>
    <property type="evidence" value="ECO:0007669"/>
    <property type="project" value="UniProtKB-UniRule"/>
</dbReference>
<dbReference type="SUPFAM" id="SSF81573">
    <property type="entry name" value="F1F0 ATP synthase subunit B, membrane domain"/>
    <property type="match status" value="1"/>
</dbReference>
<dbReference type="InterPro" id="IPR050059">
    <property type="entry name" value="ATP_synthase_B_chain"/>
</dbReference>
<comment type="subunit">
    <text evidence="13">F-type ATPases have 2 components, F(1) - the catalytic core - and F(0) - the membrane proton channel. F(1) has five subunits: alpha(3), beta(3), gamma(1), delta(1), epsilon(1). F(0) has three main subunits: a(1), b(2) and c(10-14). The alpha and beta chains form an alternating ring which encloses part of the gamma chain. F(1) is attached to F(0) by a central stalk formed by the gamma and epsilon chains, while a peripheral stalk is formed by the delta and b chains.</text>
</comment>
<dbReference type="InterPro" id="IPR005864">
    <property type="entry name" value="ATP_synth_F0_bsu_bac"/>
</dbReference>
<keyword evidence="6 13" id="KW-0375">Hydrogen ion transport</keyword>
<dbReference type="NCBIfam" id="TIGR01144">
    <property type="entry name" value="ATP_synt_b"/>
    <property type="match status" value="1"/>
</dbReference>
<keyword evidence="8 13" id="KW-0406">Ion transport</keyword>
<evidence type="ECO:0000256" key="7">
    <source>
        <dbReference type="ARBA" id="ARBA00022989"/>
    </source>
</evidence>
<dbReference type="HAMAP" id="MF_01398">
    <property type="entry name" value="ATP_synth_b_bprime"/>
    <property type="match status" value="1"/>
</dbReference>
<dbReference type="GO" id="GO:0005886">
    <property type="term" value="C:plasma membrane"/>
    <property type="evidence" value="ECO:0007669"/>
    <property type="project" value="UniProtKB-SubCell"/>
</dbReference>
<keyword evidence="4 13" id="KW-0138">CF(0)</keyword>
<dbReference type="GO" id="GO:0046961">
    <property type="term" value="F:proton-transporting ATPase activity, rotational mechanism"/>
    <property type="evidence" value="ECO:0007669"/>
    <property type="project" value="TreeGrafter"/>
</dbReference>